<feature type="compositionally biased region" description="Low complexity" evidence="1">
    <location>
        <begin position="429"/>
        <end position="447"/>
    </location>
</feature>
<dbReference type="EMBL" id="LHQR01000065">
    <property type="protein sequence ID" value="KXG48424.1"/>
    <property type="molecule type" value="Genomic_DNA"/>
</dbReference>
<dbReference type="InterPro" id="IPR021709">
    <property type="entry name" value="DUF3292"/>
</dbReference>
<dbReference type="OrthoDB" id="1708389at2759"/>
<gene>
    <name evidence="3" type="ORF">PGRI_022940</name>
</gene>
<protein>
    <recommendedName>
        <fullName evidence="5">GRAM domain-containing protein</fullName>
    </recommendedName>
</protein>
<feature type="transmembrane region" description="Helical" evidence="2">
    <location>
        <begin position="152"/>
        <end position="175"/>
    </location>
</feature>
<accession>A0A135LHH2</accession>
<comment type="caution">
    <text evidence="3">The sequence shown here is derived from an EMBL/GenBank/DDBJ whole genome shotgun (WGS) entry which is preliminary data.</text>
</comment>
<keyword evidence="2" id="KW-0812">Transmembrane</keyword>
<sequence length="636" mass="70255">MSHGSQMPGHLEDESYDLTQTEEVGPLESLSPRPPTTQWKASSRKVEETLAQGLSNEDLWMLIRRFDKQIYHVKAVHDTAALNLDLNRTENEQFPPEKLRITLERFYTSVVVGVTELFRHITRLRSWKEPARTTIFCAGYFVAWAVDLLVPTILGLVVALIMVPSVRLLLFPGLAKTEYSNRKTSADGQVQSEDSLTGAPENHKGEAAEREAKNLVDSFANVAMESAAAKYGQAVTEDTDKPALIESPEAVETAAGTPTGDSSEDKTKKPMKKKVANATDKVMRILSDITDIYEKFANILSPTPPFFLVTSRLRLASIFTLVSVIVPFTSSYWIIKLVGFALGLGFFGDPIFTYTLDLLNNKVPNWKDHLDLQKTLLAGVPTNAQLTLTLLRIGEINSSPLPPAPSPDDDEPVWPIRRKKSQTPSSTDLTTQGSSVSLQSSSSTTSLPETKVPKKRFVFKLFKFFRRTIATAIKGHIAFDRAMAIAGSAHTKNLIGMLQSGNFAAAATQFGPLKFDAKYERKRGAAVIDSSKEPPILYFTTYASAGLDDLRIESRKKGSILFQIPVTEIKELKKTEGLGWKGKLIVELTAGSKEAADGLVVTGDEPGQSYHLTGMRSRNQLFNRLVAIDAQFWESR</sequence>
<evidence type="ECO:0008006" key="5">
    <source>
        <dbReference type="Google" id="ProtNLM"/>
    </source>
</evidence>
<dbReference type="RefSeq" id="XP_040646960.1">
    <property type="nucleotide sequence ID" value="XM_040790007.1"/>
</dbReference>
<keyword evidence="2" id="KW-1133">Transmembrane helix</keyword>
<proteinExistence type="predicted"/>
<dbReference type="PANTHER" id="PTHR38694:SF2">
    <property type="match status" value="1"/>
</dbReference>
<dbReference type="PANTHER" id="PTHR38694">
    <property type="entry name" value="CONSERVED EXPRESSED PROTEIN"/>
    <property type="match status" value="1"/>
</dbReference>
<evidence type="ECO:0000313" key="3">
    <source>
        <dbReference type="EMBL" id="KXG48424.1"/>
    </source>
</evidence>
<feature type="compositionally biased region" description="Polar residues" evidence="1">
    <location>
        <begin position="186"/>
        <end position="195"/>
    </location>
</feature>
<feature type="region of interest" description="Disordered" evidence="1">
    <location>
        <begin position="399"/>
        <end position="448"/>
    </location>
</feature>
<dbReference type="OMA" id="DAQFWES"/>
<dbReference type="AlphaFoldDB" id="A0A135LHH2"/>
<dbReference type="STRING" id="5078.A0A135LHH2"/>
<organism evidence="3 4">
    <name type="scientific">Penicillium patulum</name>
    <name type="common">Penicillium griseofulvum</name>
    <dbReference type="NCBI Taxonomy" id="5078"/>
    <lineage>
        <taxon>Eukaryota</taxon>
        <taxon>Fungi</taxon>
        <taxon>Dikarya</taxon>
        <taxon>Ascomycota</taxon>
        <taxon>Pezizomycotina</taxon>
        <taxon>Eurotiomycetes</taxon>
        <taxon>Eurotiomycetidae</taxon>
        <taxon>Eurotiales</taxon>
        <taxon>Aspergillaceae</taxon>
        <taxon>Penicillium</taxon>
    </lineage>
</organism>
<evidence type="ECO:0000313" key="4">
    <source>
        <dbReference type="Proteomes" id="UP000070168"/>
    </source>
</evidence>
<reference evidence="3 4" key="1">
    <citation type="journal article" date="2016" name="BMC Genomics">
        <title>Genome sequencing and secondary metabolism of the postharvest pathogen Penicillium griseofulvum.</title>
        <authorList>
            <person name="Banani H."/>
            <person name="Marcet-Houben M."/>
            <person name="Ballester A.R."/>
            <person name="Abbruscato P."/>
            <person name="Gonzalez-Candelas L."/>
            <person name="Gabaldon T."/>
            <person name="Spadaro D."/>
        </authorList>
    </citation>
    <scope>NUCLEOTIDE SEQUENCE [LARGE SCALE GENOMIC DNA]</scope>
    <source>
        <strain evidence="3 4">PG3</strain>
    </source>
</reference>
<keyword evidence="2" id="KW-0472">Membrane</keyword>
<feature type="region of interest" description="Disordered" evidence="1">
    <location>
        <begin position="1"/>
        <end position="43"/>
    </location>
</feature>
<feature type="region of interest" description="Disordered" evidence="1">
    <location>
        <begin position="181"/>
        <end position="209"/>
    </location>
</feature>
<keyword evidence="4" id="KW-1185">Reference proteome</keyword>
<dbReference type="Pfam" id="PF11696">
    <property type="entry name" value="DUF3292"/>
    <property type="match status" value="1"/>
</dbReference>
<dbReference type="Proteomes" id="UP000070168">
    <property type="component" value="Unassembled WGS sequence"/>
</dbReference>
<evidence type="ECO:0000256" key="1">
    <source>
        <dbReference type="SAM" id="MobiDB-lite"/>
    </source>
</evidence>
<feature type="region of interest" description="Disordered" evidence="1">
    <location>
        <begin position="247"/>
        <end position="273"/>
    </location>
</feature>
<dbReference type="GeneID" id="63705307"/>
<name>A0A135LHH2_PENPA</name>
<evidence type="ECO:0000256" key="2">
    <source>
        <dbReference type="SAM" id="Phobius"/>
    </source>
</evidence>